<name>A0AAX4P761_9CHLO</name>
<dbReference type="InterPro" id="IPR038899">
    <property type="entry name" value="METTL22"/>
</dbReference>
<dbReference type="GO" id="GO:0005634">
    <property type="term" value="C:nucleus"/>
    <property type="evidence" value="ECO:0007669"/>
    <property type="project" value="TreeGrafter"/>
</dbReference>
<keyword evidence="1" id="KW-0808">Transferase</keyword>
<proteinExistence type="predicted"/>
<accession>A0AAX4P761</accession>
<keyword evidence="2" id="KW-1185">Reference proteome</keyword>
<dbReference type="InterPro" id="IPR019410">
    <property type="entry name" value="Methyltransf_16"/>
</dbReference>
<dbReference type="GO" id="GO:0032259">
    <property type="term" value="P:methylation"/>
    <property type="evidence" value="ECO:0007669"/>
    <property type="project" value="UniProtKB-KW"/>
</dbReference>
<dbReference type="CDD" id="cd02440">
    <property type="entry name" value="AdoMet_MTases"/>
    <property type="match status" value="1"/>
</dbReference>
<dbReference type="InterPro" id="IPR029063">
    <property type="entry name" value="SAM-dependent_MTases_sf"/>
</dbReference>
<dbReference type="SUPFAM" id="SSF53335">
    <property type="entry name" value="S-adenosyl-L-methionine-dependent methyltransferases"/>
    <property type="match status" value="1"/>
</dbReference>
<evidence type="ECO:0000313" key="2">
    <source>
        <dbReference type="Proteomes" id="UP001472866"/>
    </source>
</evidence>
<dbReference type="Proteomes" id="UP001472866">
    <property type="component" value="Chromosome 04"/>
</dbReference>
<reference evidence="1 2" key="1">
    <citation type="submission" date="2024-03" db="EMBL/GenBank/DDBJ databases">
        <title>Complete genome sequence of the green alga Chloropicon roscoffensis RCC1871.</title>
        <authorList>
            <person name="Lemieux C."/>
            <person name="Pombert J.-F."/>
            <person name="Otis C."/>
            <person name="Turmel M."/>
        </authorList>
    </citation>
    <scope>NUCLEOTIDE SEQUENCE [LARGE SCALE GENOMIC DNA]</scope>
    <source>
        <strain evidence="1 2">RCC1871</strain>
    </source>
</reference>
<dbReference type="AlphaFoldDB" id="A0AAX4P761"/>
<dbReference type="GO" id="GO:0008276">
    <property type="term" value="F:protein methyltransferase activity"/>
    <property type="evidence" value="ECO:0007669"/>
    <property type="project" value="InterPro"/>
</dbReference>
<protein>
    <submittedName>
        <fullName evidence="1">Methyltransferase-like protein</fullName>
    </submittedName>
</protein>
<organism evidence="1 2">
    <name type="scientific">Chloropicon roscoffensis</name>
    <dbReference type="NCBI Taxonomy" id="1461544"/>
    <lineage>
        <taxon>Eukaryota</taxon>
        <taxon>Viridiplantae</taxon>
        <taxon>Chlorophyta</taxon>
        <taxon>Chloropicophyceae</taxon>
        <taxon>Chloropicales</taxon>
        <taxon>Chloropicaceae</taxon>
        <taxon>Chloropicon</taxon>
    </lineage>
</organism>
<dbReference type="Pfam" id="PF10294">
    <property type="entry name" value="Methyltransf_16"/>
    <property type="match status" value="1"/>
</dbReference>
<sequence length="320" mass="34863">MADDEEEEDSCSEYADKSGLVLSEIHFGKTRSGLGTTQTTWSFPLNERYDSDGDLVLDRKGKNKRYYYDDEDENESGEVGGGNITLRVDHENATVLERVGLQVWAGGLALCDWLASKSEGSSPRGEVVLDLGCGTGLQGIAAAALGCDAALLTDASEEALALAEQNAEANGVQRACFFRLLDWTRPLRPQLEPEKSSSGRFLWTPQDALALSRATLILAGDCAYEDGLTAHLVRTLKELLSQFCHPQAVALVAAEKRWNFERRGPGFEVGASAYDQLVRCLAGAVGLEVEEEEAPVSGADVVLLRVRWRGEQSERTCDRT</sequence>
<keyword evidence="1" id="KW-0489">Methyltransferase</keyword>
<dbReference type="Gene3D" id="3.40.50.150">
    <property type="entry name" value="Vaccinia Virus protein VP39"/>
    <property type="match status" value="1"/>
</dbReference>
<dbReference type="PANTHER" id="PTHR23108:SF0">
    <property type="entry name" value="METHYLTRANSFERASE-LIKE PROTEIN 22"/>
    <property type="match status" value="1"/>
</dbReference>
<dbReference type="EMBL" id="CP151504">
    <property type="protein sequence ID" value="WZN61851.1"/>
    <property type="molecule type" value="Genomic_DNA"/>
</dbReference>
<gene>
    <name evidence="1" type="ORF">HKI87_04g33860</name>
</gene>
<dbReference type="PANTHER" id="PTHR23108">
    <property type="entry name" value="METHYLTRANSFERASE-RELATED"/>
    <property type="match status" value="1"/>
</dbReference>
<evidence type="ECO:0000313" key="1">
    <source>
        <dbReference type="EMBL" id="WZN61851.1"/>
    </source>
</evidence>